<reference evidence="7 8" key="1">
    <citation type="journal article" date="2013" name="Antonie Van Leeuwenhoek">
        <title>Actinoplanes hulinensis sp. nov., a novel actinomycete isolated from soybean root (Glycine max (L.) Merr).</title>
        <authorList>
            <person name="Shen Y."/>
            <person name="Liu C."/>
            <person name="Wang X."/>
            <person name="Zhao J."/>
            <person name="Jia F."/>
            <person name="Zhang Y."/>
            <person name="Wang L."/>
            <person name="Yang D."/>
            <person name="Xiang W."/>
        </authorList>
    </citation>
    <scope>NUCLEOTIDE SEQUENCE [LARGE SCALE GENOMIC DNA]</scope>
    <source>
        <strain evidence="7 8">NEAU-M9</strain>
    </source>
</reference>
<evidence type="ECO:0000256" key="1">
    <source>
        <dbReference type="ARBA" id="ARBA00004871"/>
    </source>
</evidence>
<feature type="domain" description="Pyrroline-5-carboxylate reductase catalytic N-terminal" evidence="4">
    <location>
        <begin position="150"/>
        <end position="239"/>
    </location>
</feature>
<evidence type="ECO:0000313" key="8">
    <source>
        <dbReference type="Proteomes" id="UP001519863"/>
    </source>
</evidence>
<evidence type="ECO:0000259" key="4">
    <source>
        <dbReference type="Pfam" id="PF03807"/>
    </source>
</evidence>
<dbReference type="GO" id="GO:0004764">
    <property type="term" value="F:shikimate 3-dehydrogenase (NADP+) activity"/>
    <property type="evidence" value="ECO:0007669"/>
    <property type="project" value="UniProtKB-EC"/>
</dbReference>
<evidence type="ECO:0000259" key="6">
    <source>
        <dbReference type="Pfam" id="PF18317"/>
    </source>
</evidence>
<protein>
    <submittedName>
        <fullName evidence="7">Shikimate dehydrogenase</fullName>
        <ecNumber evidence="7">1.1.1.25</ecNumber>
    </submittedName>
</protein>
<dbReference type="Pfam" id="PF08501">
    <property type="entry name" value="Shikimate_dh_N"/>
    <property type="match status" value="1"/>
</dbReference>
<dbReference type="NCBIfam" id="NF001311">
    <property type="entry name" value="PRK00258.1-3"/>
    <property type="match status" value="1"/>
</dbReference>
<sequence>MPRVSTRRVSPVQKPEETPAARKAAVCGKPIAHSLSPFIHTAGFAATGLLDWTYTAIECAESELPDLVAGLGPEWAGLSLTMPLKETALRLASSASPQAIAVGCANTLVRQPDGTWHADNTDVIGMVQVLREAGLGVSTGRHAAKVAPPRITVLGGGGTARAALGAAAQLGAETVTVVTRRPEAREELDPVAVALGITLDGVSWDDAAGTFDADAIIATVPKGAADPLAERVTWRPGSVLFDALYDPWPTPLAAAATAHEVPVFSGLDLLLAQALSQFEQFTGLPEAPEEAMRKALGEAVQNRA</sequence>
<dbReference type="Gene3D" id="3.40.50.720">
    <property type="entry name" value="NAD(P)-binding Rossmann-like Domain"/>
    <property type="match status" value="1"/>
</dbReference>
<dbReference type="InterPro" id="IPR041121">
    <property type="entry name" value="SDH_C"/>
</dbReference>
<dbReference type="PANTHER" id="PTHR21089">
    <property type="entry name" value="SHIKIMATE DEHYDROGENASE"/>
    <property type="match status" value="1"/>
</dbReference>
<gene>
    <name evidence="7" type="ORF">KZ829_41960</name>
</gene>
<proteinExistence type="predicted"/>
<feature type="domain" description="SDH C-terminal" evidence="6">
    <location>
        <begin position="266"/>
        <end position="296"/>
    </location>
</feature>
<comment type="pathway">
    <text evidence="1">Metabolic intermediate biosynthesis; chorismate biosynthesis; chorismate from D-erythrose 4-phosphate and phosphoenolpyruvate: step 4/7.</text>
</comment>
<keyword evidence="2" id="KW-0057">Aromatic amino acid biosynthesis</keyword>
<dbReference type="Proteomes" id="UP001519863">
    <property type="component" value="Unassembled WGS sequence"/>
</dbReference>
<keyword evidence="7" id="KW-0560">Oxidoreductase</keyword>
<dbReference type="InterPro" id="IPR022893">
    <property type="entry name" value="Shikimate_DH_fam"/>
</dbReference>
<accession>A0ABS7BHN3</accession>
<dbReference type="InterPro" id="IPR013708">
    <property type="entry name" value="Shikimate_DH-bd_N"/>
</dbReference>
<dbReference type="InterPro" id="IPR046346">
    <property type="entry name" value="Aminoacid_DH-like_N_sf"/>
</dbReference>
<dbReference type="SUPFAM" id="SSF51735">
    <property type="entry name" value="NAD(P)-binding Rossmann-fold domains"/>
    <property type="match status" value="1"/>
</dbReference>
<evidence type="ECO:0000313" key="7">
    <source>
        <dbReference type="EMBL" id="MBW6440309.1"/>
    </source>
</evidence>
<evidence type="ECO:0000256" key="2">
    <source>
        <dbReference type="ARBA" id="ARBA00023141"/>
    </source>
</evidence>
<dbReference type="SUPFAM" id="SSF53223">
    <property type="entry name" value="Aminoacid dehydrogenase-like, N-terminal domain"/>
    <property type="match status" value="1"/>
</dbReference>
<evidence type="ECO:0000259" key="5">
    <source>
        <dbReference type="Pfam" id="PF08501"/>
    </source>
</evidence>
<dbReference type="EC" id="1.1.1.25" evidence="7"/>
<name>A0ABS7BHN3_9ACTN</name>
<dbReference type="Pfam" id="PF18317">
    <property type="entry name" value="SDH_C"/>
    <property type="match status" value="1"/>
</dbReference>
<feature type="region of interest" description="Disordered" evidence="3">
    <location>
        <begin position="1"/>
        <end position="21"/>
    </location>
</feature>
<keyword evidence="2" id="KW-0028">Amino-acid biosynthesis</keyword>
<evidence type="ECO:0000256" key="3">
    <source>
        <dbReference type="SAM" id="MobiDB-lite"/>
    </source>
</evidence>
<dbReference type="PANTHER" id="PTHR21089:SF1">
    <property type="entry name" value="BIFUNCTIONAL 3-DEHYDROQUINATE DEHYDRATASE_SHIKIMATE DEHYDROGENASE, CHLOROPLASTIC"/>
    <property type="match status" value="1"/>
</dbReference>
<dbReference type="Gene3D" id="3.40.50.10860">
    <property type="entry name" value="Leucine Dehydrogenase, chain A, domain 1"/>
    <property type="match status" value="1"/>
</dbReference>
<feature type="domain" description="Shikimate dehydrogenase substrate binding N-terminal" evidence="5">
    <location>
        <begin position="26"/>
        <end position="108"/>
    </location>
</feature>
<dbReference type="Pfam" id="PF03807">
    <property type="entry name" value="F420_oxidored"/>
    <property type="match status" value="1"/>
</dbReference>
<dbReference type="InterPro" id="IPR036291">
    <property type="entry name" value="NAD(P)-bd_dom_sf"/>
</dbReference>
<organism evidence="7 8">
    <name type="scientific">Actinoplanes hulinensis</name>
    <dbReference type="NCBI Taxonomy" id="1144547"/>
    <lineage>
        <taxon>Bacteria</taxon>
        <taxon>Bacillati</taxon>
        <taxon>Actinomycetota</taxon>
        <taxon>Actinomycetes</taxon>
        <taxon>Micromonosporales</taxon>
        <taxon>Micromonosporaceae</taxon>
        <taxon>Actinoplanes</taxon>
    </lineage>
</organism>
<dbReference type="InterPro" id="IPR028939">
    <property type="entry name" value="P5C_Rdtase_cat_N"/>
</dbReference>
<dbReference type="EMBL" id="JAHXZI010000043">
    <property type="protein sequence ID" value="MBW6440309.1"/>
    <property type="molecule type" value="Genomic_DNA"/>
</dbReference>
<keyword evidence="8" id="KW-1185">Reference proteome</keyword>
<comment type="caution">
    <text evidence="7">The sequence shown here is derived from an EMBL/GenBank/DDBJ whole genome shotgun (WGS) entry which is preliminary data.</text>
</comment>